<feature type="compositionally biased region" description="Basic and acidic residues" evidence="1">
    <location>
        <begin position="190"/>
        <end position="204"/>
    </location>
</feature>
<evidence type="ECO:0000313" key="4">
    <source>
        <dbReference type="Proteomes" id="UP000774617"/>
    </source>
</evidence>
<evidence type="ECO:0000256" key="1">
    <source>
        <dbReference type="SAM" id="MobiDB-lite"/>
    </source>
</evidence>
<name>A0ABQ8G412_9PEZI</name>
<evidence type="ECO:0000313" key="3">
    <source>
        <dbReference type="EMBL" id="KAH7044013.1"/>
    </source>
</evidence>
<dbReference type="PANTHER" id="PTHR43346:SF1">
    <property type="entry name" value="QUERCETIN 2,3-DIOXYGENASE-RELATED"/>
    <property type="match status" value="1"/>
</dbReference>
<keyword evidence="4" id="KW-1185">Reference proteome</keyword>
<feature type="compositionally biased region" description="Polar residues" evidence="1">
    <location>
        <begin position="32"/>
        <end position="51"/>
    </location>
</feature>
<dbReference type="PANTHER" id="PTHR43346">
    <property type="entry name" value="LIGAND BINDING DOMAIN PROTEIN, PUTATIVE (AFU_ORTHOLOGUE AFUA_6G14370)-RELATED"/>
    <property type="match status" value="1"/>
</dbReference>
<organism evidence="3 4">
    <name type="scientific">Macrophomina phaseolina</name>
    <dbReference type="NCBI Taxonomy" id="35725"/>
    <lineage>
        <taxon>Eukaryota</taxon>
        <taxon>Fungi</taxon>
        <taxon>Dikarya</taxon>
        <taxon>Ascomycota</taxon>
        <taxon>Pezizomycotina</taxon>
        <taxon>Dothideomycetes</taxon>
        <taxon>Dothideomycetes incertae sedis</taxon>
        <taxon>Botryosphaeriales</taxon>
        <taxon>Botryosphaeriaceae</taxon>
        <taxon>Macrophomina</taxon>
    </lineage>
</organism>
<evidence type="ECO:0000259" key="2">
    <source>
        <dbReference type="Pfam" id="PF07883"/>
    </source>
</evidence>
<dbReference type="InterPro" id="IPR052538">
    <property type="entry name" value="Flavonoid_dioxygenase-like"/>
</dbReference>
<sequence>MLKIASHTAYRSAARSPSSILSKKASWVNTTRNISLSPHGSRPTSKDNSPIGTPIGTPRNRSPVRGFATSVAKMGKQDGVENKPPKHEMRVFENLLGEQRRFGVFRKVLHTGLYSQLVAMEIPPGGDIGDEVHTVDQTLLFTHGTGLAQVAGKERPIKAGDVVVVPAGTQHQFLNTGDEPLELVTVYAPAEHDPRTVHQTKEEGDKEEEEGIDVAPEWSRRSRQENETAGLVKLEGGPYDE</sequence>
<reference evidence="3 4" key="1">
    <citation type="journal article" date="2021" name="Nat. Commun.">
        <title>Genetic determinants of endophytism in the Arabidopsis root mycobiome.</title>
        <authorList>
            <person name="Mesny F."/>
            <person name="Miyauchi S."/>
            <person name="Thiergart T."/>
            <person name="Pickel B."/>
            <person name="Atanasova L."/>
            <person name="Karlsson M."/>
            <person name="Huettel B."/>
            <person name="Barry K.W."/>
            <person name="Haridas S."/>
            <person name="Chen C."/>
            <person name="Bauer D."/>
            <person name="Andreopoulos W."/>
            <person name="Pangilinan J."/>
            <person name="LaButti K."/>
            <person name="Riley R."/>
            <person name="Lipzen A."/>
            <person name="Clum A."/>
            <person name="Drula E."/>
            <person name="Henrissat B."/>
            <person name="Kohler A."/>
            <person name="Grigoriev I.V."/>
            <person name="Martin F.M."/>
            <person name="Hacquard S."/>
        </authorList>
    </citation>
    <scope>NUCLEOTIDE SEQUENCE [LARGE SCALE GENOMIC DNA]</scope>
    <source>
        <strain evidence="3 4">MPI-SDFR-AT-0080</strain>
    </source>
</reference>
<protein>
    <submittedName>
        <fullName evidence="3">RmlC-like cupin domain-containing protein</fullName>
    </submittedName>
</protein>
<dbReference type="InterPro" id="IPR011051">
    <property type="entry name" value="RmlC_Cupin_sf"/>
</dbReference>
<accession>A0ABQ8G412</accession>
<dbReference type="CDD" id="cd02223">
    <property type="entry name" value="cupin_Bh2720-like"/>
    <property type="match status" value="1"/>
</dbReference>
<dbReference type="SUPFAM" id="SSF51182">
    <property type="entry name" value="RmlC-like cupins"/>
    <property type="match status" value="1"/>
</dbReference>
<gene>
    <name evidence="3" type="ORF">B0J12DRAFT_578200</name>
</gene>
<feature type="domain" description="Cupin type-2" evidence="2">
    <location>
        <begin position="120"/>
        <end position="187"/>
    </location>
</feature>
<dbReference type="InterPro" id="IPR013096">
    <property type="entry name" value="Cupin_2"/>
</dbReference>
<feature type="region of interest" description="Disordered" evidence="1">
    <location>
        <begin position="32"/>
        <end position="64"/>
    </location>
</feature>
<dbReference type="InterPro" id="IPR014710">
    <property type="entry name" value="RmlC-like_jellyroll"/>
</dbReference>
<dbReference type="Proteomes" id="UP000774617">
    <property type="component" value="Unassembled WGS sequence"/>
</dbReference>
<comment type="caution">
    <text evidence="3">The sequence shown here is derived from an EMBL/GenBank/DDBJ whole genome shotgun (WGS) entry which is preliminary data.</text>
</comment>
<dbReference type="Gene3D" id="2.60.120.10">
    <property type="entry name" value="Jelly Rolls"/>
    <property type="match status" value="1"/>
</dbReference>
<dbReference type="EMBL" id="JAGTJR010000021">
    <property type="protein sequence ID" value="KAH7044013.1"/>
    <property type="molecule type" value="Genomic_DNA"/>
</dbReference>
<dbReference type="Pfam" id="PF07883">
    <property type="entry name" value="Cupin_2"/>
    <property type="match status" value="1"/>
</dbReference>
<proteinExistence type="predicted"/>
<feature type="region of interest" description="Disordered" evidence="1">
    <location>
        <begin position="189"/>
        <end position="241"/>
    </location>
</feature>